<accession>A0ABU0LYC5</accession>
<keyword evidence="2" id="KW-0812">Transmembrane</keyword>
<comment type="caution">
    <text evidence="4">The sequence shown here is derived from an EMBL/GenBank/DDBJ whole genome shotgun (WGS) entry which is preliminary data.</text>
</comment>
<feature type="domain" description="Lipoprotein-associated type-17" evidence="3">
    <location>
        <begin position="238"/>
        <end position="317"/>
    </location>
</feature>
<evidence type="ECO:0000313" key="5">
    <source>
        <dbReference type="Proteomes" id="UP001240643"/>
    </source>
</evidence>
<evidence type="ECO:0000313" key="4">
    <source>
        <dbReference type="EMBL" id="MDQ0513598.1"/>
    </source>
</evidence>
<organism evidence="4 5">
    <name type="scientific">Mycoplasmoides fastidiosum</name>
    <dbReference type="NCBI Taxonomy" id="92758"/>
    <lineage>
        <taxon>Bacteria</taxon>
        <taxon>Bacillati</taxon>
        <taxon>Mycoplasmatota</taxon>
        <taxon>Mycoplasmoidales</taxon>
        <taxon>Mycoplasmoidaceae</taxon>
        <taxon>Mycoplasmoides</taxon>
    </lineage>
</organism>
<name>A0ABU0LYC5_9BACT</name>
<reference evidence="4" key="1">
    <citation type="submission" date="2023-07" db="EMBL/GenBank/DDBJ databases">
        <title>Genomic Encyclopedia of Type Strains, Phase IV (KMG-IV): sequencing the most valuable type-strain genomes for metagenomic binning, comparative biology and taxonomic classification.</title>
        <authorList>
            <person name="Goeker M."/>
        </authorList>
    </citation>
    <scope>NUCLEOTIDE SEQUENCE [LARGE SCALE GENOMIC DNA]</scope>
    <source>
        <strain evidence="4">DSM 21204</strain>
    </source>
</reference>
<dbReference type="EMBL" id="JAUSWO010000001">
    <property type="protein sequence ID" value="MDQ0513598.1"/>
    <property type="molecule type" value="Genomic_DNA"/>
</dbReference>
<keyword evidence="5" id="KW-1185">Reference proteome</keyword>
<feature type="transmembrane region" description="Helical" evidence="2">
    <location>
        <begin position="845"/>
        <end position="868"/>
    </location>
</feature>
<dbReference type="InterPro" id="IPR007326">
    <property type="entry name" value="Lipoprotein-assoc_dom"/>
</dbReference>
<gene>
    <name evidence="4" type="ORF">J2Z62_000036</name>
</gene>
<feature type="compositionally biased region" description="Polar residues" evidence="1">
    <location>
        <begin position="1069"/>
        <end position="1079"/>
    </location>
</feature>
<evidence type="ECO:0000259" key="3">
    <source>
        <dbReference type="Pfam" id="PF04200"/>
    </source>
</evidence>
<evidence type="ECO:0000256" key="2">
    <source>
        <dbReference type="SAM" id="Phobius"/>
    </source>
</evidence>
<feature type="region of interest" description="Disordered" evidence="1">
    <location>
        <begin position="1067"/>
        <end position="1103"/>
    </location>
</feature>
<proteinExistence type="predicted"/>
<feature type="domain" description="Lipoprotein-associated type-17" evidence="3">
    <location>
        <begin position="622"/>
        <end position="704"/>
    </location>
</feature>
<dbReference type="RefSeq" id="WP_256547704.1">
    <property type="nucleotide sequence ID" value="NZ_CP101809.1"/>
</dbReference>
<dbReference type="Proteomes" id="UP001240643">
    <property type="component" value="Unassembled WGS sequence"/>
</dbReference>
<keyword evidence="2" id="KW-0472">Membrane</keyword>
<dbReference type="Pfam" id="PF04200">
    <property type="entry name" value="Lipoprotein_17"/>
    <property type="match status" value="2"/>
</dbReference>
<protein>
    <recommendedName>
        <fullName evidence="3">Lipoprotein-associated type-17 domain-containing protein</fullName>
    </recommendedName>
</protein>
<sequence>MKKKLHKWSGWFSLALTGLSIIGWWSGSVTSWSTTPIQPIPSRLIQQQAEVVNQTSEADNTYLYRPGALVFQPHLTNWTPKYPSQITPTDLAGMFSFTQQTSSTGLPTATASGYEFQTVTNNQATKVEISNLQTTFKHGLGQLANQTTNLIIEIVSANDVLGSVDFRVYQPISAYSLTNGVYSNIQLTDSANYRVLILPPQNQQASTTDPSLWKWKQQPGLKQAQFQLQWNSDANIISFINQTALKASAITADWIKTNFLITTADRDQALAYLTPNDLQVTTHANDAEGWLRVDVKLSEHFANPTKTFSRTFFGFKTTQPVTADDRIKLHLLTNDQLLNAEIQAPLWETQGTDSWVGQTVQNLLPTQFLTGRNPAAGLINYSLLDLITGQPITTGAAESGVAPLKVNATGFNNEIGYLSLANQRWNQSNEIQVPEFQITNVKGFGNDRTGEVDLIIYYQTVNNAGSLIPAAPMHVQYKGFNTNPLSGSSLFFSWNSSLPTEFANFSSAKLWQLFKNQINDPNYNGGYLTTPAAKTFVQQFFTSSQAFLTEFNRPYNANNQGAQVSVRQVSSNDHQLTNLQISIQMGHFNNQTNQVLTNTFLVHGSQTNLAPDQISTIAPKPVFLLENHQFANRLASSLTDAEILEMFQLTIPASGAGYTTSFDQVKVFSIANDQTGELVVLLLFPQFNGIANYEFNFRINYFKTNQSLAQGLSLTHVPVINLPATFLARNPLDPNDLTAAEILVNLFSSLPSAIANLLEPKDLTVVERTTNSVVVDLKLNWNQLLERTNNSNNSLTQQSRVVHQQDVHDETDVLRFVISGFLSPNNLIVHNQNPQNKGAVLDTTYIILIGLILTGLLLILVLVSAGVFHRRQQLFNQDPSAYAQKPVRVQPTKKPVTVKPIPPKSSVAKVIPKPAAKSSTKFSKSSWFNKTVKTTTAPTANLNKVVINNEAKTHSFSHQTPPTPSVQPSLIDQFMPSAATIPAAPKPAPKPKPVAKPVPPAARVKRSAADIYFASWNNPPTPTKKPTVDKPTVQHSILAAGSTPKTRASSLSKFRFGFKKNPMFLNIRGSKQTPTTNATKKVVDRYHRPRNTMSHRSKDWGNQ</sequence>
<keyword evidence="2" id="KW-1133">Transmembrane helix</keyword>
<evidence type="ECO:0000256" key="1">
    <source>
        <dbReference type="SAM" id="MobiDB-lite"/>
    </source>
</evidence>